<comment type="caution">
    <text evidence="1">The sequence shown here is derived from an EMBL/GenBank/DDBJ whole genome shotgun (WGS) entry which is preliminary data.</text>
</comment>
<name>A0A9W9TIF3_9EURO</name>
<evidence type="ECO:0000313" key="1">
    <source>
        <dbReference type="EMBL" id="KAJ5223986.1"/>
    </source>
</evidence>
<proteinExistence type="predicted"/>
<dbReference type="EMBL" id="JAPQKS010000006">
    <property type="protein sequence ID" value="KAJ5223986.1"/>
    <property type="molecule type" value="Genomic_DNA"/>
</dbReference>
<dbReference type="GeneID" id="83205127"/>
<organism evidence="1 2">
    <name type="scientific">Penicillium chermesinum</name>
    <dbReference type="NCBI Taxonomy" id="63820"/>
    <lineage>
        <taxon>Eukaryota</taxon>
        <taxon>Fungi</taxon>
        <taxon>Dikarya</taxon>
        <taxon>Ascomycota</taxon>
        <taxon>Pezizomycotina</taxon>
        <taxon>Eurotiomycetes</taxon>
        <taxon>Eurotiomycetidae</taxon>
        <taxon>Eurotiales</taxon>
        <taxon>Aspergillaceae</taxon>
        <taxon>Penicillium</taxon>
    </lineage>
</organism>
<dbReference type="AlphaFoldDB" id="A0A9W9TIF3"/>
<dbReference type="RefSeq" id="XP_058328169.1">
    <property type="nucleotide sequence ID" value="XM_058477824.1"/>
</dbReference>
<reference evidence="1" key="1">
    <citation type="submission" date="2022-11" db="EMBL/GenBank/DDBJ databases">
        <authorList>
            <person name="Petersen C."/>
        </authorList>
    </citation>
    <scope>NUCLEOTIDE SEQUENCE</scope>
    <source>
        <strain evidence="1">IBT 19713</strain>
    </source>
</reference>
<accession>A0A9W9TIF3</accession>
<sequence length="68" mass="7658">MALRYSAVSAAPIPPDSVIIINGPEPGFTQEPNKRQKESKKQLKWEILDEKKINQEKQINITSGSTKH</sequence>
<dbReference type="Proteomes" id="UP001150941">
    <property type="component" value="Unassembled WGS sequence"/>
</dbReference>
<evidence type="ECO:0000313" key="2">
    <source>
        <dbReference type="Proteomes" id="UP001150941"/>
    </source>
</evidence>
<gene>
    <name evidence="1" type="ORF">N7468_008528</name>
</gene>
<keyword evidence="2" id="KW-1185">Reference proteome</keyword>
<protein>
    <submittedName>
        <fullName evidence="1">Uncharacterized protein</fullName>
    </submittedName>
</protein>
<reference evidence="1" key="2">
    <citation type="journal article" date="2023" name="IMA Fungus">
        <title>Comparative genomic study of the Penicillium genus elucidates a diverse pangenome and 15 lateral gene transfer events.</title>
        <authorList>
            <person name="Petersen C."/>
            <person name="Sorensen T."/>
            <person name="Nielsen M.R."/>
            <person name="Sondergaard T.E."/>
            <person name="Sorensen J.L."/>
            <person name="Fitzpatrick D.A."/>
            <person name="Frisvad J.C."/>
            <person name="Nielsen K.L."/>
        </authorList>
    </citation>
    <scope>NUCLEOTIDE SEQUENCE</scope>
    <source>
        <strain evidence="1">IBT 19713</strain>
    </source>
</reference>